<evidence type="ECO:0000313" key="3">
    <source>
        <dbReference type="EMBL" id="AMJ78134.1"/>
    </source>
</evidence>
<evidence type="ECO:0000313" key="4">
    <source>
        <dbReference type="Proteomes" id="UP000061468"/>
    </source>
</evidence>
<dbReference type="SMART" id="SM00052">
    <property type="entry name" value="EAL"/>
    <property type="match status" value="1"/>
</dbReference>
<feature type="domain" description="EAL" evidence="2">
    <location>
        <begin position="605"/>
        <end position="857"/>
    </location>
</feature>
<dbReference type="SMART" id="SM00091">
    <property type="entry name" value="PAS"/>
    <property type="match status" value="2"/>
</dbReference>
<sequence>MDLRSERMLSTVRATQRSIADLLNENRAKTEALSIALASINPNSGRATVVATDKNHTLVDAESIVFPSHVLLMLPLTPLSAPIPASEFVLPQSFTQFADNHIVVAMIRDMQNEVMGVVLIFVSNSVLTAQQHDYIDIMRQKIEVCYQYDLIRHPYSDKLSEQLSLLEEVSAISKVGAWELDRATGVFAATEVTRNLLGIRRVKSVNLNEILDTMVPSERAALKYKVFKAMKGERQFVRHIDIKDKQGRTKNVKLTVFLQIQRMESGALRLTRLFGVIQDETDVQRLSDSQHDYTDYVVSLLNSVDSIVLSIDENGTILSANECVTKVLGFEPDDLIGQDVKLIATKVQNSDIPSYFLNLDAGLKICADGGAVRECLRHKNGKRISCEVSFTTCIVHEQKLVVATIRDVTTQRYEIEHFKQLALTDAVTGLPNLNKFEHYLAEKAHEDKSAKPFSVFMRVSVRNIKEYEDAFGEPTIDYLLRILASRFVRTFEINNSGNASVFKCDRGNFFFHLHQYFNEEGQSIDVAKTYAQLIQEQVLAPITLHNSLLTIETQTISCTVPIKYFSFKKIRELLSRKPLREINDSNSASQTHDYFHINASDIERYNYIKYSLSRAISNNELFVQLQPQYDGQGSVISSEVLLRWQHPHLGMVKPSEFIPIAEENEFIAEFGLWVCNEACRLLSDCQSQHIDTKLSVNISAKHLARADFVSKFVGIVNRWQIPHSKLTLELTEGALIRGVSIIQYRVRELAEQGFSLSIDDFGIGDSNLNYLQDLPIKELKVDRVFIEAMEASQQKTLLVTSICNMAKALHLGTVAEGIETTQQLDQAKACGCSAFQGYYLDKPMNVEDWFKKVVGQKV</sequence>
<dbReference type="Pfam" id="PF13426">
    <property type="entry name" value="PAS_9"/>
    <property type="match status" value="1"/>
</dbReference>
<gene>
    <name evidence="3" type="ORF">AV942_07410</name>
</gene>
<dbReference type="SUPFAM" id="SSF141868">
    <property type="entry name" value="EAL domain-like"/>
    <property type="match status" value="1"/>
</dbReference>
<dbReference type="InterPro" id="IPR000014">
    <property type="entry name" value="PAS"/>
</dbReference>
<evidence type="ECO:0000259" key="1">
    <source>
        <dbReference type="PROSITE" id="PS50112"/>
    </source>
</evidence>
<dbReference type="CDD" id="cd00130">
    <property type="entry name" value="PAS"/>
    <property type="match status" value="1"/>
</dbReference>
<dbReference type="AlphaFoldDB" id="A0AAC8XJV9"/>
<feature type="domain" description="PAS" evidence="1">
    <location>
        <begin position="293"/>
        <end position="338"/>
    </location>
</feature>
<dbReference type="InterPro" id="IPR035919">
    <property type="entry name" value="EAL_sf"/>
</dbReference>
<dbReference type="SMART" id="SM00267">
    <property type="entry name" value="GGDEF"/>
    <property type="match status" value="1"/>
</dbReference>
<reference evidence="3 4" key="1">
    <citation type="submission" date="2015-12" db="EMBL/GenBank/DDBJ databases">
        <title>Intraspecies pangenome expansion in the marine bacterium Alteromonas.</title>
        <authorList>
            <person name="Lopez-Perez M."/>
            <person name="Rodriguez-Valera F."/>
        </authorList>
    </citation>
    <scope>NUCLEOTIDE SEQUENCE [LARGE SCALE GENOMIC DNA]</scope>
    <source>
        <strain evidence="3 4">UM8</strain>
    </source>
</reference>
<accession>A0AAC8XJV9</accession>
<dbReference type="InterPro" id="IPR035965">
    <property type="entry name" value="PAS-like_dom_sf"/>
</dbReference>
<organism evidence="3 4">
    <name type="scientific">Alteromonas mediterranea</name>
    <dbReference type="NCBI Taxonomy" id="314275"/>
    <lineage>
        <taxon>Bacteria</taxon>
        <taxon>Pseudomonadati</taxon>
        <taxon>Pseudomonadota</taxon>
        <taxon>Gammaproteobacteria</taxon>
        <taxon>Alteromonadales</taxon>
        <taxon>Alteromonadaceae</taxon>
        <taxon>Alteromonas/Salinimonas group</taxon>
        <taxon>Alteromonas</taxon>
    </lineage>
</organism>
<dbReference type="Pfam" id="PF00990">
    <property type="entry name" value="GGDEF"/>
    <property type="match status" value="1"/>
</dbReference>
<dbReference type="InterPro" id="IPR029787">
    <property type="entry name" value="Nucleotide_cyclase"/>
</dbReference>
<dbReference type="NCBIfam" id="TIGR00229">
    <property type="entry name" value="sensory_box"/>
    <property type="match status" value="1"/>
</dbReference>
<dbReference type="PANTHER" id="PTHR33121">
    <property type="entry name" value="CYCLIC DI-GMP PHOSPHODIESTERASE PDEF"/>
    <property type="match status" value="1"/>
</dbReference>
<dbReference type="PANTHER" id="PTHR33121:SF79">
    <property type="entry name" value="CYCLIC DI-GMP PHOSPHODIESTERASE PDED-RELATED"/>
    <property type="match status" value="1"/>
</dbReference>
<evidence type="ECO:0000259" key="2">
    <source>
        <dbReference type="PROSITE" id="PS50883"/>
    </source>
</evidence>
<dbReference type="InterPro" id="IPR001633">
    <property type="entry name" value="EAL_dom"/>
</dbReference>
<dbReference type="Proteomes" id="UP000061468">
    <property type="component" value="Chromosome"/>
</dbReference>
<dbReference type="GO" id="GO:0071111">
    <property type="term" value="F:cyclic-guanylate-specific phosphodiesterase activity"/>
    <property type="evidence" value="ECO:0007669"/>
    <property type="project" value="InterPro"/>
</dbReference>
<dbReference type="Gene3D" id="3.30.450.20">
    <property type="entry name" value="PAS domain"/>
    <property type="match status" value="2"/>
</dbReference>
<dbReference type="SUPFAM" id="SSF55073">
    <property type="entry name" value="Nucleotide cyclase"/>
    <property type="match status" value="1"/>
</dbReference>
<dbReference type="InterPro" id="IPR000160">
    <property type="entry name" value="GGDEF_dom"/>
</dbReference>
<name>A0AAC8XJV9_9ALTE</name>
<protein>
    <submittedName>
        <fullName evidence="3">Diguanylate cyclase</fullName>
    </submittedName>
</protein>
<dbReference type="Gene3D" id="3.20.20.450">
    <property type="entry name" value="EAL domain"/>
    <property type="match status" value="1"/>
</dbReference>
<dbReference type="EMBL" id="CP013928">
    <property type="protein sequence ID" value="AMJ78134.1"/>
    <property type="molecule type" value="Genomic_DNA"/>
</dbReference>
<dbReference type="InterPro" id="IPR043128">
    <property type="entry name" value="Rev_trsase/Diguanyl_cyclase"/>
</dbReference>
<dbReference type="Gene3D" id="3.30.70.270">
    <property type="match status" value="1"/>
</dbReference>
<dbReference type="CDD" id="cd01948">
    <property type="entry name" value="EAL"/>
    <property type="match status" value="1"/>
</dbReference>
<dbReference type="RefSeq" id="WP_015066793.1">
    <property type="nucleotide sequence ID" value="NZ_CP013928.1"/>
</dbReference>
<proteinExistence type="predicted"/>
<dbReference type="SUPFAM" id="SSF55785">
    <property type="entry name" value="PYP-like sensor domain (PAS domain)"/>
    <property type="match status" value="1"/>
</dbReference>
<dbReference type="PROSITE" id="PS50883">
    <property type="entry name" value="EAL"/>
    <property type="match status" value="1"/>
</dbReference>
<dbReference type="Pfam" id="PF00563">
    <property type="entry name" value="EAL"/>
    <property type="match status" value="1"/>
</dbReference>
<dbReference type="InterPro" id="IPR050706">
    <property type="entry name" value="Cyclic-di-GMP_PDE-like"/>
</dbReference>
<dbReference type="PROSITE" id="PS50112">
    <property type="entry name" value="PAS"/>
    <property type="match status" value="1"/>
</dbReference>